<proteinExistence type="predicted"/>
<keyword evidence="3" id="KW-1185">Reference proteome</keyword>
<comment type="caution">
    <text evidence="2">The sequence shown here is derived from an EMBL/GenBank/DDBJ whole genome shotgun (WGS) entry which is preliminary data.</text>
</comment>
<accession>A0AAN9E816</accession>
<dbReference type="InterPro" id="IPR013187">
    <property type="entry name" value="F-box-assoc_dom_typ3"/>
</dbReference>
<name>A0AAN9E816_CROPI</name>
<evidence type="ECO:0000313" key="2">
    <source>
        <dbReference type="EMBL" id="KAK7245305.1"/>
    </source>
</evidence>
<dbReference type="InterPro" id="IPR001810">
    <property type="entry name" value="F-box_dom"/>
</dbReference>
<gene>
    <name evidence="2" type="ORF">RIF29_40144</name>
</gene>
<protein>
    <recommendedName>
        <fullName evidence="1">F-box domain-containing protein</fullName>
    </recommendedName>
</protein>
<evidence type="ECO:0000259" key="1">
    <source>
        <dbReference type="SMART" id="SM00256"/>
    </source>
</evidence>
<dbReference type="PANTHER" id="PTHR35546:SF25">
    <property type="entry name" value="F-BOX DOMAIN-CONTAINING PROTEIN"/>
    <property type="match status" value="1"/>
</dbReference>
<dbReference type="SMART" id="SM00256">
    <property type="entry name" value="FBOX"/>
    <property type="match status" value="1"/>
</dbReference>
<dbReference type="CDD" id="cd22157">
    <property type="entry name" value="F-box_AtFBW1-like"/>
    <property type="match status" value="1"/>
</dbReference>
<organism evidence="2 3">
    <name type="scientific">Crotalaria pallida</name>
    <name type="common">Smooth rattlebox</name>
    <name type="synonym">Crotalaria striata</name>
    <dbReference type="NCBI Taxonomy" id="3830"/>
    <lineage>
        <taxon>Eukaryota</taxon>
        <taxon>Viridiplantae</taxon>
        <taxon>Streptophyta</taxon>
        <taxon>Embryophyta</taxon>
        <taxon>Tracheophyta</taxon>
        <taxon>Spermatophyta</taxon>
        <taxon>Magnoliopsida</taxon>
        <taxon>eudicotyledons</taxon>
        <taxon>Gunneridae</taxon>
        <taxon>Pentapetalae</taxon>
        <taxon>rosids</taxon>
        <taxon>fabids</taxon>
        <taxon>Fabales</taxon>
        <taxon>Fabaceae</taxon>
        <taxon>Papilionoideae</taxon>
        <taxon>50 kb inversion clade</taxon>
        <taxon>genistoids sensu lato</taxon>
        <taxon>core genistoids</taxon>
        <taxon>Crotalarieae</taxon>
        <taxon>Crotalaria</taxon>
    </lineage>
</organism>
<dbReference type="Proteomes" id="UP001372338">
    <property type="component" value="Unassembled WGS sequence"/>
</dbReference>
<reference evidence="2 3" key="1">
    <citation type="submission" date="2024-01" db="EMBL/GenBank/DDBJ databases">
        <title>The genomes of 5 underutilized Papilionoideae crops provide insights into root nodulation and disease resistanc.</title>
        <authorList>
            <person name="Yuan L."/>
        </authorList>
    </citation>
    <scope>NUCLEOTIDE SEQUENCE [LARGE SCALE GENOMIC DNA]</scope>
    <source>
        <strain evidence="2">ZHUSHIDOU_FW_LH</strain>
        <tissue evidence="2">Leaf</tissue>
    </source>
</reference>
<dbReference type="PANTHER" id="PTHR35546">
    <property type="entry name" value="F-BOX PROTEIN INTERACTION DOMAIN PROTEIN-RELATED"/>
    <property type="match status" value="1"/>
</dbReference>
<sequence length="380" mass="44063">MASASTVENNEDLLTEILLRLPVKSLMRFRCVSKRWQSQISNPFFPRSHTLHHYTPFPSHLLDTNVHTTGHSSFITMPSSDNNVSHNPMITDFRFLNLPHSIFIIQSCNGLLLLRVGHYPNSVYYVCNPITKRFLALHLPTALGRDEAEVVYLSFEPLRSSHYKVILMRFEHETDTTSNWHIDMINVYSSNTGCWTDFGFFQPPLQVEGSFEFKGTYCNGVIYWHCNNEESMYCDVENQCFGTFPMPCDGQFELADVLYFGESGGRLHMILRQSDRTYFDIFELREDLSEWSARFRVDLDGLFGNYFVVMCFFRRVKVEDSMLVFLMRRQVMLYNLSDCTCKRLVDFNHSLSPLVKLLVDSPTVLQYSASLSWDGDSSAF</sequence>
<dbReference type="AlphaFoldDB" id="A0AAN9E816"/>
<dbReference type="Gene3D" id="1.20.1280.50">
    <property type="match status" value="1"/>
</dbReference>
<dbReference type="SUPFAM" id="SSF81383">
    <property type="entry name" value="F-box domain"/>
    <property type="match status" value="1"/>
</dbReference>
<feature type="domain" description="F-box" evidence="1">
    <location>
        <begin position="9"/>
        <end position="48"/>
    </location>
</feature>
<dbReference type="InterPro" id="IPR036047">
    <property type="entry name" value="F-box-like_dom_sf"/>
</dbReference>
<dbReference type="Pfam" id="PF00646">
    <property type="entry name" value="F-box"/>
    <property type="match status" value="1"/>
</dbReference>
<dbReference type="EMBL" id="JAYWIO010000008">
    <property type="protein sequence ID" value="KAK7245305.1"/>
    <property type="molecule type" value="Genomic_DNA"/>
</dbReference>
<evidence type="ECO:0000313" key="3">
    <source>
        <dbReference type="Proteomes" id="UP001372338"/>
    </source>
</evidence>
<dbReference type="Pfam" id="PF08268">
    <property type="entry name" value="FBA_3"/>
    <property type="match status" value="1"/>
</dbReference>
<dbReference type="InterPro" id="IPR055290">
    <property type="entry name" value="At3g26010-like"/>
</dbReference>